<dbReference type="InterPro" id="IPR000014">
    <property type="entry name" value="PAS"/>
</dbReference>
<dbReference type="RefSeq" id="WP_167681984.1">
    <property type="nucleotide sequence ID" value="NZ_QHLQ01000002.1"/>
</dbReference>
<evidence type="ECO:0000259" key="1">
    <source>
        <dbReference type="Pfam" id="PF08447"/>
    </source>
</evidence>
<dbReference type="InterPro" id="IPR013655">
    <property type="entry name" value="PAS_fold_3"/>
</dbReference>
<keyword evidence="3" id="KW-1185">Reference proteome</keyword>
<dbReference type="InterPro" id="IPR035965">
    <property type="entry name" value="PAS-like_dom_sf"/>
</dbReference>
<dbReference type="CDD" id="cd00130">
    <property type="entry name" value="PAS"/>
    <property type="match status" value="1"/>
</dbReference>
<reference evidence="2 3" key="1">
    <citation type="submission" date="2018-05" db="EMBL/GenBank/DDBJ databases">
        <authorList>
            <person name="Zhang Y.-J."/>
        </authorList>
    </citation>
    <scope>NUCLEOTIDE SEQUENCE [LARGE SCALE GENOMIC DNA]</scope>
    <source>
        <strain evidence="2 3">CY04</strain>
    </source>
</reference>
<comment type="caution">
    <text evidence="2">The sequence shown here is derived from an EMBL/GenBank/DDBJ whole genome shotgun (WGS) entry which is preliminary data.</text>
</comment>
<dbReference type="EMBL" id="QHLQ01000002">
    <property type="protein sequence ID" value="NIZ59855.1"/>
    <property type="molecule type" value="Genomic_DNA"/>
</dbReference>
<accession>A0ABX0W541</accession>
<feature type="domain" description="PAS fold-3" evidence="1">
    <location>
        <begin position="42"/>
        <end position="106"/>
    </location>
</feature>
<dbReference type="Gene3D" id="3.30.450.20">
    <property type="entry name" value="PAS domain"/>
    <property type="match status" value="1"/>
</dbReference>
<evidence type="ECO:0000313" key="2">
    <source>
        <dbReference type="EMBL" id="NIZ59855.1"/>
    </source>
</evidence>
<dbReference type="Proteomes" id="UP001429564">
    <property type="component" value="Unassembled WGS sequence"/>
</dbReference>
<proteinExistence type="predicted"/>
<gene>
    <name evidence="2" type="ORF">DL239_02570</name>
</gene>
<evidence type="ECO:0000313" key="3">
    <source>
        <dbReference type="Proteomes" id="UP001429564"/>
    </source>
</evidence>
<name>A0ABX0W541_9RHOB</name>
<organism evidence="2 3">
    <name type="scientific">Parasedimentitalea denitrificans</name>
    <dbReference type="NCBI Taxonomy" id="2211118"/>
    <lineage>
        <taxon>Bacteria</taxon>
        <taxon>Pseudomonadati</taxon>
        <taxon>Pseudomonadota</taxon>
        <taxon>Alphaproteobacteria</taxon>
        <taxon>Rhodobacterales</taxon>
        <taxon>Paracoccaceae</taxon>
        <taxon>Parasedimentitalea</taxon>
    </lineage>
</organism>
<dbReference type="Pfam" id="PF08447">
    <property type="entry name" value="PAS_3"/>
    <property type="match status" value="1"/>
</dbReference>
<dbReference type="SUPFAM" id="SSF55785">
    <property type="entry name" value="PYP-like sensor domain (PAS domain)"/>
    <property type="match status" value="1"/>
</dbReference>
<protein>
    <submittedName>
        <fullName evidence="2">Chemotaxis protein</fullName>
    </submittedName>
</protein>
<sequence>MSFHDQRIEVRSSGNEAAFELHECFFSRTDERGVIQAGNYVFKRVAGFEWEELQGAPHKTVRHPDMPKGVFWLLWDTIKRGRSMGAYVKNRSKDGHYYWVYALMVPCEGGFISARFKPSSQLFETIQTEYAALLKAEQAEDLTSEESAGRLLARLKVLGFEKYHHFAAHAASEELLSRDLGLIRKQDATVVSMRKMLERAVALKQESEGLIKEFEAMRTIPHNLRVIASRIEPAGGPVTVLSQNYSTMSRSMSEWFEAHVLGEQSNFSSINGTVNNCLFAECMAMVMQECAVQFSNEKETLGNQDVVAERKILRDVSLSRVTEAHSGLQDVRIEAERILQACSVMHRHFLGLSSTRVLCKIESARLPETGETLTDIIDQLADFQSRISEKLDNIVQMSNDIQSQEFSQRQVGV</sequence>